<dbReference type="EC" id="2.7.1.5" evidence="3"/>
<feature type="domain" description="Carbohydrate kinase FGGY C-terminal" evidence="2">
    <location>
        <begin position="6"/>
        <end position="122"/>
    </location>
</feature>
<dbReference type="Pfam" id="PF02782">
    <property type="entry name" value="FGGY_C"/>
    <property type="match status" value="1"/>
</dbReference>
<evidence type="ECO:0000259" key="2">
    <source>
        <dbReference type="Pfam" id="PF02782"/>
    </source>
</evidence>
<dbReference type="InterPro" id="IPR018485">
    <property type="entry name" value="FGGY_C"/>
</dbReference>
<keyword evidence="3" id="KW-0808">Transferase</keyword>
<dbReference type="EMBL" id="CP071839">
    <property type="protein sequence ID" value="QTE02595.1"/>
    <property type="molecule type" value="Genomic_DNA"/>
</dbReference>
<dbReference type="InterPro" id="IPR043129">
    <property type="entry name" value="ATPase_NBD"/>
</dbReference>
<feature type="region of interest" description="Disordered" evidence="1">
    <location>
        <begin position="142"/>
        <end position="165"/>
    </location>
</feature>
<dbReference type="SUPFAM" id="SSF53067">
    <property type="entry name" value="Actin-like ATPase domain"/>
    <property type="match status" value="1"/>
</dbReference>
<accession>A0ABX7U0M6</accession>
<reference evidence="3 4" key="1">
    <citation type="submission" date="2021-03" db="EMBL/GenBank/DDBJ databases">
        <title>Complete genome sequence of Streptomyces cyanogenus S136, producer of anticancer angucycline landomycin A.</title>
        <authorList>
            <person name="Hrab P."/>
            <person name="Ruckert C."/>
            <person name="Busche T."/>
            <person name="Ostash I."/>
            <person name="Kalinowski J."/>
            <person name="Fedorenko V."/>
            <person name="Yushchuk O."/>
            <person name="Ostash B."/>
        </authorList>
    </citation>
    <scope>NUCLEOTIDE SEQUENCE [LARGE SCALE GENOMIC DNA]</scope>
    <source>
        <strain evidence="3 4">S136</strain>
    </source>
</reference>
<keyword evidence="4" id="KW-1185">Reference proteome</keyword>
<name>A0ABX7U0M6_STRCY</name>
<dbReference type="Proteomes" id="UP000663908">
    <property type="component" value="Chromosome"/>
</dbReference>
<evidence type="ECO:0000256" key="1">
    <source>
        <dbReference type="SAM" id="MobiDB-lite"/>
    </source>
</evidence>
<evidence type="ECO:0000313" key="3">
    <source>
        <dbReference type="EMBL" id="QTE02595.1"/>
    </source>
</evidence>
<evidence type="ECO:0000313" key="4">
    <source>
        <dbReference type="Proteomes" id="UP000663908"/>
    </source>
</evidence>
<dbReference type="GO" id="GO:0008993">
    <property type="term" value="F:rhamnulokinase activity"/>
    <property type="evidence" value="ECO:0007669"/>
    <property type="project" value="UniProtKB-EC"/>
</dbReference>
<organism evidence="3 4">
    <name type="scientific">Streptomyces cyanogenus</name>
    <dbReference type="NCBI Taxonomy" id="80860"/>
    <lineage>
        <taxon>Bacteria</taxon>
        <taxon>Bacillati</taxon>
        <taxon>Actinomycetota</taxon>
        <taxon>Actinomycetes</taxon>
        <taxon>Kitasatosporales</taxon>
        <taxon>Streptomycetaceae</taxon>
        <taxon>Streptomyces</taxon>
    </lineage>
</organism>
<sequence>MRRSRTTAPTLRSVVDAGDEAFLAPGRMPERIAQACRDAGQPVPGPRDEITRCVLDSLALAHWRAVMDAQPLADRPVPVVYLVGGGTRNALLCRLTADACGLPVVAGATEAAAPGNALGQTRAQGLVGDLADLRRLLSRTQPLSRYAPRGDTGRWRAAEARPGPR</sequence>
<proteinExistence type="predicted"/>
<dbReference type="Gene3D" id="3.30.420.40">
    <property type="match status" value="1"/>
</dbReference>
<gene>
    <name evidence="3" type="primary">rhaB</name>
    <name evidence="3" type="ORF">S1361_35015</name>
</gene>
<protein>
    <submittedName>
        <fullName evidence="3">Rhamnulokinase</fullName>
        <ecNumber evidence="3">2.7.1.5</ecNumber>
    </submittedName>
</protein>